<dbReference type="AlphaFoldDB" id="A0A372L7F7"/>
<dbReference type="EMBL" id="QVTD01000016">
    <property type="protein sequence ID" value="RFU61206.1"/>
    <property type="molecule type" value="Genomic_DNA"/>
</dbReference>
<proteinExistence type="predicted"/>
<dbReference type="InterPro" id="IPR006520">
    <property type="entry name" value="Dit_BPSPP_N"/>
</dbReference>
<evidence type="ECO:0000313" key="3">
    <source>
        <dbReference type="Proteomes" id="UP000262939"/>
    </source>
</evidence>
<evidence type="ECO:0000259" key="1">
    <source>
        <dbReference type="Pfam" id="PF05709"/>
    </source>
</evidence>
<dbReference type="Gene3D" id="2.40.30.200">
    <property type="match status" value="1"/>
</dbReference>
<accession>A0A372L7F7</accession>
<dbReference type="InterPro" id="IPR008841">
    <property type="entry name" value="Siphovirus-type_tail_N"/>
</dbReference>
<comment type="caution">
    <text evidence="2">The sequence shown here is derived from an EMBL/GenBank/DDBJ whole genome shotgun (WGS) entry which is preliminary data.</text>
</comment>
<dbReference type="NCBIfam" id="TIGR01633">
    <property type="entry name" value="phi3626_gp14_N"/>
    <property type="match status" value="1"/>
</dbReference>
<gene>
    <name evidence="2" type="ORF">D0466_18470</name>
</gene>
<keyword evidence="3" id="KW-1185">Reference proteome</keyword>
<dbReference type="Pfam" id="PF05709">
    <property type="entry name" value="Sipho_tail"/>
    <property type="match status" value="1"/>
</dbReference>
<feature type="domain" description="Siphovirus-type tail component RIFT-related" evidence="1">
    <location>
        <begin position="24"/>
        <end position="123"/>
    </location>
</feature>
<protein>
    <recommendedName>
        <fullName evidence="1">Siphovirus-type tail component RIFT-related domain-containing protein</fullName>
    </recommendedName>
</protein>
<dbReference type="RefSeq" id="WP_117324010.1">
    <property type="nucleotide sequence ID" value="NZ_QVTD01000016.1"/>
</dbReference>
<organism evidence="2 3">
    <name type="scientific">Peribacillus glennii</name>
    <dbReference type="NCBI Taxonomy" id="2303991"/>
    <lineage>
        <taxon>Bacteria</taxon>
        <taxon>Bacillati</taxon>
        <taxon>Bacillota</taxon>
        <taxon>Bacilli</taxon>
        <taxon>Bacillales</taxon>
        <taxon>Bacillaceae</taxon>
        <taxon>Peribacillus</taxon>
    </lineage>
</organism>
<reference evidence="2 3" key="1">
    <citation type="submission" date="2018-08" db="EMBL/GenBank/DDBJ databases">
        <title>Bacillus chawlae sp. nov., Bacillus glennii sp. nov., and Bacillus saganii sp. nov. Isolated from the Vehicle Assembly Building at Kennedy Space Center where the Viking Spacecraft were Assembled.</title>
        <authorList>
            <person name="Seuylemezian A."/>
            <person name="Vaishampayan P."/>
        </authorList>
    </citation>
    <scope>NUCLEOTIDE SEQUENCE [LARGE SCALE GENOMIC DNA]</scope>
    <source>
        <strain evidence="2 3">V44-8</strain>
    </source>
</reference>
<sequence length="221" mass="24772">MNSMTYIGTSFKSLGIHVNKVNVPLAPAISSVTTDIPGRRGVLFFGNNIGERTITIDITLLCGRQREQNDKKRLLANMTIHQNAFEGELYFDQEPEWVYYGYFSGVGEWVELTGYDLQTSLTFTCSDPLRYGDHITVPITGTRIEFTPKGEQTIFPVIRGIATKDNTMVAVTTRDRYVYVGGELDADSGEAPLKEYETVLHDPATDIALWERVSNETTKSE</sequence>
<dbReference type="Proteomes" id="UP000262939">
    <property type="component" value="Unassembled WGS sequence"/>
</dbReference>
<evidence type="ECO:0000313" key="2">
    <source>
        <dbReference type="EMBL" id="RFU61206.1"/>
    </source>
</evidence>
<name>A0A372L7F7_9BACI</name>
<dbReference type="OrthoDB" id="3078561at2"/>